<keyword evidence="6 10" id="KW-0862">Zinc</keyword>
<dbReference type="GO" id="GO:0006627">
    <property type="term" value="P:protein processing involved in protein targeting to mitochondrion"/>
    <property type="evidence" value="ECO:0007669"/>
    <property type="project" value="TreeGrafter"/>
</dbReference>
<dbReference type="OMA" id="ALMFEYM"/>
<accession>A0A336JW82</accession>
<keyword evidence="3 10" id="KW-0645">Protease</keyword>
<reference evidence="12" key="1">
    <citation type="submission" date="2018-04" db="EMBL/GenBank/DDBJ databases">
        <authorList>
            <person name="Go L.Y."/>
            <person name="Mitchell J.A."/>
        </authorList>
    </citation>
    <scope>NUCLEOTIDE SEQUENCE</scope>
    <source>
        <tissue evidence="12">Whole organism</tissue>
    </source>
</reference>
<dbReference type="InterPro" id="IPR024077">
    <property type="entry name" value="Neurolysin/TOP_dom2"/>
</dbReference>
<dbReference type="Pfam" id="PF01432">
    <property type="entry name" value="Peptidase_M3"/>
    <property type="match status" value="1"/>
</dbReference>
<dbReference type="Gene3D" id="1.10.1370.10">
    <property type="entry name" value="Neurolysin, domain 3"/>
    <property type="match status" value="1"/>
</dbReference>
<evidence type="ECO:0000259" key="11">
    <source>
        <dbReference type="Pfam" id="PF01432"/>
    </source>
</evidence>
<evidence type="ECO:0000256" key="5">
    <source>
        <dbReference type="ARBA" id="ARBA00022801"/>
    </source>
</evidence>
<organism evidence="12">
    <name type="scientific">Culicoides sonorensis</name>
    <name type="common">Biting midge</name>
    <dbReference type="NCBI Taxonomy" id="179676"/>
    <lineage>
        <taxon>Eukaryota</taxon>
        <taxon>Metazoa</taxon>
        <taxon>Ecdysozoa</taxon>
        <taxon>Arthropoda</taxon>
        <taxon>Hexapoda</taxon>
        <taxon>Insecta</taxon>
        <taxon>Pterygota</taxon>
        <taxon>Neoptera</taxon>
        <taxon>Endopterygota</taxon>
        <taxon>Diptera</taxon>
        <taxon>Nematocera</taxon>
        <taxon>Chironomoidea</taxon>
        <taxon>Ceratopogonidae</taxon>
        <taxon>Ceratopogoninae</taxon>
        <taxon>Culicoides</taxon>
        <taxon>Monoculicoides</taxon>
    </lineage>
</organism>
<keyword evidence="5 10" id="KW-0378">Hydrolase</keyword>
<keyword evidence="8 10" id="KW-0482">Metalloprotease</keyword>
<dbReference type="InterPro" id="IPR024079">
    <property type="entry name" value="MetalloPept_cat_dom_sf"/>
</dbReference>
<dbReference type="GO" id="GO:0005739">
    <property type="term" value="C:mitochondrion"/>
    <property type="evidence" value="ECO:0007669"/>
    <property type="project" value="UniProtKB-SubCell"/>
</dbReference>
<proteinExistence type="inferred from homology"/>
<evidence type="ECO:0000256" key="8">
    <source>
        <dbReference type="ARBA" id="ARBA00023049"/>
    </source>
</evidence>
<keyword evidence="9" id="KW-0496">Mitochondrion</keyword>
<evidence type="ECO:0000256" key="1">
    <source>
        <dbReference type="ARBA" id="ARBA00004173"/>
    </source>
</evidence>
<evidence type="ECO:0000313" key="12">
    <source>
        <dbReference type="EMBL" id="SSW97016.1"/>
    </source>
</evidence>
<dbReference type="GO" id="GO:0046872">
    <property type="term" value="F:metal ion binding"/>
    <property type="evidence" value="ECO:0007669"/>
    <property type="project" value="UniProtKB-UniRule"/>
</dbReference>
<evidence type="ECO:0000256" key="2">
    <source>
        <dbReference type="ARBA" id="ARBA00006040"/>
    </source>
</evidence>
<evidence type="ECO:0000256" key="6">
    <source>
        <dbReference type="ARBA" id="ARBA00022833"/>
    </source>
</evidence>
<dbReference type="InterPro" id="IPR033851">
    <property type="entry name" value="M3A_MIP"/>
</dbReference>
<dbReference type="PANTHER" id="PTHR11804:SF79">
    <property type="entry name" value="MITOCHONDRIAL INTERMEDIATE PEPTIDASE"/>
    <property type="match status" value="1"/>
</dbReference>
<evidence type="ECO:0000256" key="4">
    <source>
        <dbReference type="ARBA" id="ARBA00022723"/>
    </source>
</evidence>
<evidence type="ECO:0000256" key="10">
    <source>
        <dbReference type="RuleBase" id="RU003435"/>
    </source>
</evidence>
<dbReference type="PANTHER" id="PTHR11804">
    <property type="entry name" value="PROTEASE M3 THIMET OLIGOPEPTIDASE-RELATED"/>
    <property type="match status" value="1"/>
</dbReference>
<dbReference type="VEuPathDB" id="VectorBase:CSON013651"/>
<sequence>MSVERKKLIERNMQKLSQILRPNKKYLDFLRTTRKLSTWSPLATVFNSRPTIKLNLIQEKTGLFGMKQLITNDGFRYIQEHAILRTDELMEEAISSSRKRKMVEIFDEISDTLCKVADLAEFVRIAHPEAQIRMAAEDACISISGMVEKLNTHRQLYKSLKNVTDNGDHFMTDAIDEHVSELFLFDFEQCGIHLEENMRRKVVYLNNCILQCGQKFMAGAVESRAVRKNMLPQRLHQFFPHDEDNLYISGLFSDSNDAQAREAAYKLFLFPTMDQEKLLHELIATRYELAKTCGFETYAHRVLKASTMETPENVNAFLDVLSTELRPRASKDFELMHQVKKTETGHDTPLAGWDVPYYTAFLKKQHLKVSPSEFAPYFSLGSCMEGLNNLYKHLFGITLENRDILPGEIWTSDVYKLAVVDENDGILGYIYCDFFERTGKPNQDCHFTIRGGKKLPSDEYQLPIVVVMLNLNIPRWSGPSLLSPAMVDNLFHEMGHAMHSMLARTRYQHVTGTRCSTDFAEVPSVLMEYFASDPRVLGSFAKHYQTQEPMPAEMLERLCDSKQLFSASETQSQVFYSALDQVYHGKPLQQGLSTTQVMKEVQGKYFSLPYVERTAWQLRFSHLVGYGAKYYSYLISRAIASWIWKTYFEKDPFSRDMGEKYRRECLAYGGEKPSRELVTKFLQRDITPDNLTKNLIEEIDANNDKIIIHLKMPLRSKIRCLDKRTSIVKWSKGHHNLHAGLNLSKYFEATVESARGGNFPYYFEHPIPLTNDCTPLTKNWKDIGTDIVEKSLAYHKELNILKERLVCNKKLGRIWNNRLKIRKQKSNGEGPYNIYPVDLLNYTKYLELNPHPEFEGGYNWYLTGGSLSVVQQNDKNYIVRPFGPELNHLDIIDLLLCRKLLNV</sequence>
<protein>
    <submittedName>
        <fullName evidence="12">CSON013651 protein</fullName>
    </submittedName>
</protein>
<comment type="subcellular location">
    <subcellularLocation>
        <location evidence="1">Mitochondrion</location>
    </subcellularLocation>
</comment>
<dbReference type="InterPro" id="IPR001567">
    <property type="entry name" value="Pept_M3A_M3B_dom"/>
</dbReference>
<reference evidence="13" key="2">
    <citation type="submission" date="2018-07" db="EMBL/GenBank/DDBJ databases">
        <authorList>
            <person name="Quirk P.G."/>
            <person name="Krulwich T.A."/>
        </authorList>
    </citation>
    <scope>NUCLEOTIDE SEQUENCE</scope>
</reference>
<comment type="cofactor">
    <cofactor evidence="10">
        <name>Zn(2+)</name>
        <dbReference type="ChEBI" id="CHEBI:29105"/>
    </cofactor>
    <text evidence="10">Binds 1 zinc ion.</text>
</comment>
<dbReference type="InterPro" id="IPR045090">
    <property type="entry name" value="Pept_M3A_M3B"/>
</dbReference>
<dbReference type="SUPFAM" id="SSF55486">
    <property type="entry name" value="Metalloproteases ('zincins'), catalytic domain"/>
    <property type="match status" value="1"/>
</dbReference>
<dbReference type="GO" id="GO:0004222">
    <property type="term" value="F:metalloendopeptidase activity"/>
    <property type="evidence" value="ECO:0007669"/>
    <property type="project" value="InterPro"/>
</dbReference>
<dbReference type="GO" id="GO:0006518">
    <property type="term" value="P:peptide metabolic process"/>
    <property type="evidence" value="ECO:0007669"/>
    <property type="project" value="TreeGrafter"/>
</dbReference>
<gene>
    <name evidence="12" type="primary">CSON013651</name>
</gene>
<dbReference type="AlphaFoldDB" id="A0A336JW82"/>
<comment type="similarity">
    <text evidence="2 10">Belongs to the peptidase M3 family.</text>
</comment>
<dbReference type="CDD" id="cd06457">
    <property type="entry name" value="M3A_MIP"/>
    <property type="match status" value="1"/>
</dbReference>
<name>A0A336JW82_CULSO</name>
<evidence type="ECO:0000313" key="13">
    <source>
        <dbReference type="EMBL" id="SSX17403.1"/>
    </source>
</evidence>
<evidence type="ECO:0000256" key="3">
    <source>
        <dbReference type="ARBA" id="ARBA00022670"/>
    </source>
</evidence>
<dbReference type="FunFam" id="3.40.390.10:FF:000013">
    <property type="entry name" value="Mitochondrial intermediate peptidase"/>
    <property type="match status" value="1"/>
</dbReference>
<dbReference type="EMBL" id="UFQT01000006">
    <property type="protein sequence ID" value="SSX17403.1"/>
    <property type="molecule type" value="Genomic_DNA"/>
</dbReference>
<feature type="domain" description="Peptidase M3A/M3B catalytic" evidence="11">
    <location>
        <begin position="253"/>
        <end position="693"/>
    </location>
</feature>
<evidence type="ECO:0000256" key="9">
    <source>
        <dbReference type="ARBA" id="ARBA00023128"/>
    </source>
</evidence>
<dbReference type="EMBL" id="UFQS01000006">
    <property type="protein sequence ID" value="SSW97016.1"/>
    <property type="molecule type" value="Genomic_DNA"/>
</dbReference>
<keyword evidence="7" id="KW-0809">Transit peptide</keyword>
<dbReference type="Gene3D" id="3.40.390.10">
    <property type="entry name" value="Collagenase (Catalytic Domain)"/>
    <property type="match status" value="1"/>
</dbReference>
<keyword evidence="4 10" id="KW-0479">Metal-binding</keyword>
<evidence type="ECO:0000256" key="7">
    <source>
        <dbReference type="ARBA" id="ARBA00022946"/>
    </source>
</evidence>